<organism evidence="1 2">
    <name type="scientific">Collybiopsis luxurians FD-317 M1</name>
    <dbReference type="NCBI Taxonomy" id="944289"/>
    <lineage>
        <taxon>Eukaryota</taxon>
        <taxon>Fungi</taxon>
        <taxon>Dikarya</taxon>
        <taxon>Basidiomycota</taxon>
        <taxon>Agaricomycotina</taxon>
        <taxon>Agaricomycetes</taxon>
        <taxon>Agaricomycetidae</taxon>
        <taxon>Agaricales</taxon>
        <taxon>Marasmiineae</taxon>
        <taxon>Omphalotaceae</taxon>
        <taxon>Collybiopsis</taxon>
        <taxon>Collybiopsis luxurians</taxon>
    </lineage>
</organism>
<keyword evidence="2" id="KW-1185">Reference proteome</keyword>
<dbReference type="HOGENOM" id="CLU_2236891_0_0_1"/>
<dbReference type="AlphaFoldDB" id="A0A0D0CHW2"/>
<evidence type="ECO:0000313" key="1">
    <source>
        <dbReference type="EMBL" id="KIK57877.1"/>
    </source>
</evidence>
<protein>
    <submittedName>
        <fullName evidence="1">Uncharacterized protein</fullName>
    </submittedName>
</protein>
<accession>A0A0D0CHW2</accession>
<proteinExistence type="predicted"/>
<dbReference type="EMBL" id="KN834788">
    <property type="protein sequence ID" value="KIK57877.1"/>
    <property type="molecule type" value="Genomic_DNA"/>
</dbReference>
<gene>
    <name evidence="1" type="ORF">GYMLUDRAFT_60980</name>
</gene>
<dbReference type="Proteomes" id="UP000053593">
    <property type="component" value="Unassembled WGS sequence"/>
</dbReference>
<name>A0A0D0CHW2_9AGAR</name>
<reference evidence="1 2" key="1">
    <citation type="submission" date="2014-04" db="EMBL/GenBank/DDBJ databases">
        <title>Evolutionary Origins and Diversification of the Mycorrhizal Mutualists.</title>
        <authorList>
            <consortium name="DOE Joint Genome Institute"/>
            <consortium name="Mycorrhizal Genomics Consortium"/>
            <person name="Kohler A."/>
            <person name="Kuo A."/>
            <person name="Nagy L.G."/>
            <person name="Floudas D."/>
            <person name="Copeland A."/>
            <person name="Barry K.W."/>
            <person name="Cichocki N."/>
            <person name="Veneault-Fourrey C."/>
            <person name="LaButti K."/>
            <person name="Lindquist E.A."/>
            <person name="Lipzen A."/>
            <person name="Lundell T."/>
            <person name="Morin E."/>
            <person name="Murat C."/>
            <person name="Riley R."/>
            <person name="Ohm R."/>
            <person name="Sun H."/>
            <person name="Tunlid A."/>
            <person name="Henrissat B."/>
            <person name="Grigoriev I.V."/>
            <person name="Hibbett D.S."/>
            <person name="Martin F."/>
        </authorList>
    </citation>
    <scope>NUCLEOTIDE SEQUENCE [LARGE SCALE GENOMIC DNA]</scope>
    <source>
        <strain evidence="1 2">FD-317 M1</strain>
    </source>
</reference>
<dbReference type="OrthoDB" id="1607513at2759"/>
<sequence>MDARKKLSDYYYKFEEPPYYTWAAFLDPQISYDTLVMDYQNEPDLLADIQMAKKSFEEHFQITYTTTSAPMNSALGPAPAASDSSVDASPQKIDFLSCYCKRDTG</sequence>
<evidence type="ECO:0000313" key="2">
    <source>
        <dbReference type="Proteomes" id="UP000053593"/>
    </source>
</evidence>